<reference evidence="2 3" key="1">
    <citation type="submission" date="2017-11" db="EMBL/GenBank/DDBJ databases">
        <title>Genome sequence of Pseudomonas arsenicoxydans ACM1.</title>
        <authorList>
            <person name="Nascimento F.X."/>
        </authorList>
    </citation>
    <scope>NUCLEOTIDE SEQUENCE [LARGE SCALE GENOMIC DNA]</scope>
    <source>
        <strain evidence="2 3">ACM1</strain>
    </source>
</reference>
<dbReference type="InterPro" id="IPR036597">
    <property type="entry name" value="Fido-like_dom_sf"/>
</dbReference>
<evidence type="ECO:0000313" key="3">
    <source>
        <dbReference type="Proteomes" id="UP000291121"/>
    </source>
</evidence>
<gene>
    <name evidence="2" type="ORF">CUN61_22985</name>
</gene>
<keyword evidence="3" id="KW-1185">Reference proteome</keyword>
<sequence>MNTVNNALYLSTNERQKQSITAAITTLIGDEYIRENIGWSWDRLTANSVSGSALDTVHRPGQVYLARLIKQPEFSRILKEQSIPETAAFHVDKQGRLSYAYQNLSSRESGSDTVTVTYFSAPVDITDIFIGLAGIKENLRLLADIAKLTGGFVTSSKHIAIGQWLRFHGVSLPTTEEDTKELLDLLNFATLAENSPYGNYWQLLDSPKDSPFELTADNRNIIRDVTELETEGEIPLVALYGRSLQLEAGSADTLPTSQSYRLRRLIDIAVLYANQGEAYIEALGWFADESGPKSSKPFIEQLLIAVMLLDLDPELDSANTSFAGFDLYSKRHLLLRPSEVRAQLERHLVSQLKLDDIIAPLVAEWILAGMAPEYLVLEPPSNLRIGTPAWVVFTQAVHFAEAIAPGVSRNMTYQHLLGFARASELTPALNTLFAAHSADPVITWALMNDLISRDSQGNLSQQAVTLATEEYKQHVDTMTSALSDLGQPLPHRKPLALKELKSWEPDCDPEEMLVKHRGTGGGAGRKVSVVDLYMGDELHTEEWDRIKGSSIYQSFPDLVKLQPVADLYKEAINHHHTSMTEALSATIKITFSQMGLVDKQFIEEGHLGVYCVQEYKTTRFEDFPNPTHVVRPVKTYPGKTGRYGVLICAALNSELRCYQLFPMRMECTYSEELSKLFRPLVMNNGTPTEANFVDHNRHLKGRLDIRAYQENTTPRSYANSAFFIRKVGEFNASPANADAATPNRYFRSPRKAAISELIAKENPFFSVDELMQLGLDQTQREKAIAKTDAIFTFILNLIIPFKECVEELSSGNPSRQRAAILGCVMSAAAVGISVAVIGIKVAAISAKATTLASKLLSTSRVVASTAVSLFNPVDGVPQLLKGGGKLLGRGVKKLGTHVLSVSSLARQQLRFMSGANSYDLIKAINHTGAAPRIRMSLDTVAHGRALFKDDTIDTVEQIVFRLGNKNSRLPGNATHLELDHLFNNAVVESTTKFKQAQDLEALIGRAAVEDLLKVTLEKSQYGYTTARLASGAESYADTLATLAQIEAKNVTYMKSYQQNVLQQDLGKAPFNQVMPESTFNPTGFTDHSQRAGAWIVNGSTSPGNDLDSIVAILREYTGNQKALTDPAVIKQLHARIAPATADIVRVGINDKKYASNISGFAAMEQHLKVLDTRHQHFDKHLLATVVGFHGLGDGNGRTGRALYAISQLRNNRFTPLTKNEFSLLHGLD</sequence>
<dbReference type="EMBL" id="CP024767">
    <property type="protein sequence ID" value="QAY86643.1"/>
    <property type="molecule type" value="Genomic_DNA"/>
</dbReference>
<dbReference type="Proteomes" id="UP000291121">
    <property type="component" value="Chromosome"/>
</dbReference>
<protein>
    <recommendedName>
        <fullName evidence="1">Fido domain-containing protein</fullName>
    </recommendedName>
</protein>
<name>A0A4P6G532_9PSED</name>
<dbReference type="RefSeq" id="WP_208668687.1">
    <property type="nucleotide sequence ID" value="NZ_CP024767.1"/>
</dbReference>
<accession>A0A4P6G532</accession>
<feature type="domain" description="Fido" evidence="1">
    <location>
        <begin position="1124"/>
        <end position="1228"/>
    </location>
</feature>
<proteinExistence type="predicted"/>
<dbReference type="AlphaFoldDB" id="A0A4P6G532"/>
<dbReference type="InterPro" id="IPR003812">
    <property type="entry name" value="Fido"/>
</dbReference>
<evidence type="ECO:0000259" key="1">
    <source>
        <dbReference type="PROSITE" id="PS51459"/>
    </source>
</evidence>
<organism evidence="2 3">
    <name type="scientific">Pseudomonas arsenicoxydans</name>
    <dbReference type="NCBI Taxonomy" id="702115"/>
    <lineage>
        <taxon>Bacteria</taxon>
        <taxon>Pseudomonadati</taxon>
        <taxon>Pseudomonadota</taxon>
        <taxon>Gammaproteobacteria</taxon>
        <taxon>Pseudomonadales</taxon>
        <taxon>Pseudomonadaceae</taxon>
        <taxon>Pseudomonas</taxon>
    </lineage>
</organism>
<dbReference type="Gene3D" id="1.10.3290.10">
    <property type="entry name" value="Fido-like domain"/>
    <property type="match status" value="1"/>
</dbReference>
<dbReference type="PROSITE" id="PS51459">
    <property type="entry name" value="FIDO"/>
    <property type="match status" value="1"/>
</dbReference>
<evidence type="ECO:0000313" key="2">
    <source>
        <dbReference type="EMBL" id="QAY86643.1"/>
    </source>
</evidence>